<dbReference type="Proteomes" id="UP001157034">
    <property type="component" value="Unassembled WGS sequence"/>
</dbReference>
<evidence type="ECO:0000256" key="1">
    <source>
        <dbReference type="SAM" id="Phobius"/>
    </source>
</evidence>
<comment type="caution">
    <text evidence="2">The sequence shown here is derived from an EMBL/GenBank/DDBJ whole genome shotgun (WGS) entry which is preliminary data.</text>
</comment>
<dbReference type="EMBL" id="BSVB01000001">
    <property type="protein sequence ID" value="GMA95652.1"/>
    <property type="molecule type" value="Genomic_DNA"/>
</dbReference>
<organism evidence="2 3">
    <name type="scientific">Pseudolysinimonas kribbensis</name>
    <dbReference type="NCBI Taxonomy" id="433641"/>
    <lineage>
        <taxon>Bacteria</taxon>
        <taxon>Bacillati</taxon>
        <taxon>Actinomycetota</taxon>
        <taxon>Actinomycetes</taxon>
        <taxon>Micrococcales</taxon>
        <taxon>Microbacteriaceae</taxon>
        <taxon>Pseudolysinimonas</taxon>
    </lineage>
</organism>
<protein>
    <recommendedName>
        <fullName evidence="4">PilN domain-containing protein</fullName>
    </recommendedName>
</protein>
<name>A0ABQ6K4V0_9MICO</name>
<proteinExistence type="predicted"/>
<keyword evidence="1" id="KW-0472">Membrane</keyword>
<keyword evidence="1" id="KW-1133">Transmembrane helix</keyword>
<evidence type="ECO:0000313" key="2">
    <source>
        <dbReference type="EMBL" id="GMA95652.1"/>
    </source>
</evidence>
<evidence type="ECO:0000313" key="3">
    <source>
        <dbReference type="Proteomes" id="UP001157034"/>
    </source>
</evidence>
<keyword evidence="1" id="KW-0812">Transmembrane</keyword>
<reference evidence="3" key="1">
    <citation type="journal article" date="2019" name="Int. J. Syst. Evol. Microbiol.">
        <title>The Global Catalogue of Microorganisms (GCM) 10K type strain sequencing project: providing services to taxonomists for standard genome sequencing and annotation.</title>
        <authorList>
            <consortium name="The Broad Institute Genomics Platform"/>
            <consortium name="The Broad Institute Genome Sequencing Center for Infectious Disease"/>
            <person name="Wu L."/>
            <person name="Ma J."/>
        </authorList>
    </citation>
    <scope>NUCLEOTIDE SEQUENCE [LARGE SCALE GENOMIC DNA]</scope>
    <source>
        <strain evidence="3">NBRC 108894</strain>
    </source>
</reference>
<gene>
    <name evidence="2" type="ORF">GCM10025881_24760</name>
</gene>
<sequence>MSATTNATRNLVLAGEPRVQLLPPSVQAREKVRSAQRLVVLALVAGVAVAAAMYGFGVVTAGSAQAALASAQSETQTVISAQAKYHQATQIASTVSAIKQTQQVGTSLEVLWAPLIGRIGSGLPQGVSLSSVTATGQTPWGPRSLRRVPCVRRGSPCSRW</sequence>
<feature type="transmembrane region" description="Helical" evidence="1">
    <location>
        <begin position="38"/>
        <end position="57"/>
    </location>
</feature>
<keyword evidence="3" id="KW-1185">Reference proteome</keyword>
<dbReference type="RefSeq" id="WP_284254383.1">
    <property type="nucleotide sequence ID" value="NZ_BSVB01000001.1"/>
</dbReference>
<accession>A0ABQ6K4V0</accession>
<evidence type="ECO:0008006" key="4">
    <source>
        <dbReference type="Google" id="ProtNLM"/>
    </source>
</evidence>